<keyword evidence="4" id="KW-0812">Transmembrane</keyword>
<sequence length="305" mass="32963">MNSHLPVGRLAGYLEALSREKIWVAMVAATSIVAALDHAVPAVGGAPLYIPIICGAAWGLGAREGYFVAVIAALLAIMPALRVDSPVDPAVHALRVIIYVATFLFLAATITSFRRSYDRELFHAHRDRMTGTLNKEVFQRRCAKAIQGAAHTGQTLLLVILDLDDFKAVNSREGHQAGDEVLTTFAKGVSTIMRREDLIGRIGGDEFSLLVRVPSIAEGQGFAHDMHARLTAVLTNARYPVTCSMGALLIPPYAPRNAAELVHAADQAMYRAKRTGKNSIVVDRIGEPDRPPIGRTAVQRQKGLA</sequence>
<evidence type="ECO:0000256" key="2">
    <source>
        <dbReference type="ARBA" id="ARBA00034247"/>
    </source>
</evidence>
<dbReference type="AlphaFoldDB" id="A0A840HYH9"/>
<comment type="catalytic activity">
    <reaction evidence="2">
        <text>2 GTP = 3',3'-c-di-GMP + 2 diphosphate</text>
        <dbReference type="Rhea" id="RHEA:24898"/>
        <dbReference type="ChEBI" id="CHEBI:33019"/>
        <dbReference type="ChEBI" id="CHEBI:37565"/>
        <dbReference type="ChEBI" id="CHEBI:58805"/>
        <dbReference type="EC" id="2.7.7.65"/>
    </reaction>
</comment>
<evidence type="ECO:0000256" key="3">
    <source>
        <dbReference type="SAM" id="MobiDB-lite"/>
    </source>
</evidence>
<evidence type="ECO:0000256" key="1">
    <source>
        <dbReference type="ARBA" id="ARBA00012528"/>
    </source>
</evidence>
<feature type="transmembrane region" description="Helical" evidence="4">
    <location>
        <begin position="93"/>
        <end position="113"/>
    </location>
</feature>
<feature type="transmembrane region" description="Helical" evidence="4">
    <location>
        <begin position="65"/>
        <end position="81"/>
    </location>
</feature>
<dbReference type="GO" id="GO:0052621">
    <property type="term" value="F:diguanylate cyclase activity"/>
    <property type="evidence" value="ECO:0007669"/>
    <property type="project" value="UniProtKB-EC"/>
</dbReference>
<dbReference type="SMART" id="SM00267">
    <property type="entry name" value="GGDEF"/>
    <property type="match status" value="1"/>
</dbReference>
<protein>
    <recommendedName>
        <fullName evidence="1">diguanylate cyclase</fullName>
        <ecNumber evidence="1">2.7.7.65</ecNumber>
    </recommendedName>
</protein>
<feature type="domain" description="GGDEF" evidence="5">
    <location>
        <begin position="154"/>
        <end position="285"/>
    </location>
</feature>
<evidence type="ECO:0000259" key="5">
    <source>
        <dbReference type="PROSITE" id="PS50887"/>
    </source>
</evidence>
<evidence type="ECO:0000313" key="6">
    <source>
        <dbReference type="EMBL" id="MBB4642711.1"/>
    </source>
</evidence>
<name>A0A840HYH9_9SPHN</name>
<dbReference type="SUPFAM" id="SSF55073">
    <property type="entry name" value="Nucleotide cyclase"/>
    <property type="match status" value="1"/>
</dbReference>
<dbReference type="Proteomes" id="UP000575068">
    <property type="component" value="Unassembled WGS sequence"/>
</dbReference>
<dbReference type="InterPro" id="IPR050469">
    <property type="entry name" value="Diguanylate_Cyclase"/>
</dbReference>
<keyword evidence="4" id="KW-1133">Transmembrane helix</keyword>
<proteinExistence type="predicted"/>
<gene>
    <name evidence="6" type="ORF">HNQ99_003047</name>
</gene>
<dbReference type="InterPro" id="IPR043128">
    <property type="entry name" value="Rev_trsase/Diguanyl_cyclase"/>
</dbReference>
<dbReference type="Pfam" id="PF00990">
    <property type="entry name" value="GGDEF"/>
    <property type="match status" value="1"/>
</dbReference>
<dbReference type="PANTHER" id="PTHR45138">
    <property type="entry name" value="REGULATORY COMPONENTS OF SENSORY TRANSDUCTION SYSTEM"/>
    <property type="match status" value="1"/>
</dbReference>
<dbReference type="InterPro" id="IPR029787">
    <property type="entry name" value="Nucleotide_cyclase"/>
</dbReference>
<reference evidence="6 7" key="1">
    <citation type="submission" date="2020-08" db="EMBL/GenBank/DDBJ databases">
        <title>Genomic Encyclopedia of Type Strains, Phase IV (KMG-IV): sequencing the most valuable type-strain genomes for metagenomic binning, comparative biology and taxonomic classification.</title>
        <authorList>
            <person name="Goeker M."/>
        </authorList>
    </citation>
    <scope>NUCLEOTIDE SEQUENCE [LARGE SCALE GENOMIC DNA]</scope>
    <source>
        <strain evidence="6 7">DSM 7465</strain>
    </source>
</reference>
<dbReference type="Gene3D" id="3.30.70.270">
    <property type="match status" value="1"/>
</dbReference>
<keyword evidence="7" id="KW-1185">Reference proteome</keyword>
<comment type="caution">
    <text evidence="6">The sequence shown here is derived from an EMBL/GenBank/DDBJ whole genome shotgun (WGS) entry which is preliminary data.</text>
</comment>
<feature type="region of interest" description="Disordered" evidence="3">
    <location>
        <begin position="285"/>
        <end position="305"/>
    </location>
</feature>
<dbReference type="PROSITE" id="PS50887">
    <property type="entry name" value="GGDEF"/>
    <property type="match status" value="1"/>
</dbReference>
<dbReference type="NCBIfam" id="TIGR00254">
    <property type="entry name" value="GGDEF"/>
    <property type="match status" value="1"/>
</dbReference>
<dbReference type="CDD" id="cd01949">
    <property type="entry name" value="GGDEF"/>
    <property type="match status" value="1"/>
</dbReference>
<evidence type="ECO:0000313" key="7">
    <source>
        <dbReference type="Proteomes" id="UP000575068"/>
    </source>
</evidence>
<dbReference type="EC" id="2.7.7.65" evidence="1"/>
<dbReference type="RefSeq" id="WP_184477021.1">
    <property type="nucleotide sequence ID" value="NZ_JACHOV010000013.1"/>
</dbReference>
<keyword evidence="4" id="KW-0472">Membrane</keyword>
<accession>A0A840HYH9</accession>
<dbReference type="EMBL" id="JACHOV010000013">
    <property type="protein sequence ID" value="MBB4642711.1"/>
    <property type="molecule type" value="Genomic_DNA"/>
</dbReference>
<organism evidence="6 7">
    <name type="scientific">Rhizorhapis suberifaciens</name>
    <name type="common">corky root of lettuce</name>
    <dbReference type="NCBI Taxonomy" id="13656"/>
    <lineage>
        <taxon>Bacteria</taxon>
        <taxon>Pseudomonadati</taxon>
        <taxon>Pseudomonadota</taxon>
        <taxon>Alphaproteobacteria</taxon>
        <taxon>Sphingomonadales</taxon>
        <taxon>Sphingomonadaceae</taxon>
        <taxon>Rhizorhapis</taxon>
    </lineage>
</organism>
<evidence type="ECO:0000256" key="4">
    <source>
        <dbReference type="SAM" id="Phobius"/>
    </source>
</evidence>
<dbReference type="InterPro" id="IPR000160">
    <property type="entry name" value="GGDEF_dom"/>
</dbReference>
<dbReference type="PANTHER" id="PTHR45138:SF9">
    <property type="entry name" value="DIGUANYLATE CYCLASE DGCM-RELATED"/>
    <property type="match status" value="1"/>
</dbReference>